<gene>
    <name evidence="2" type="ORF">CRM94_32825</name>
</gene>
<dbReference type="InterPro" id="IPR011050">
    <property type="entry name" value="Pectin_lyase_fold/virulence"/>
</dbReference>
<evidence type="ECO:0000259" key="1">
    <source>
        <dbReference type="SMART" id="SM00912"/>
    </source>
</evidence>
<comment type="caution">
    <text evidence="2">The sequence shown here is derived from an EMBL/GenBank/DDBJ whole genome shotgun (WGS) entry which is preliminary data.</text>
</comment>
<dbReference type="Gene3D" id="2.160.20.10">
    <property type="entry name" value="Single-stranded right-handed beta-helix, Pectin lyase-like"/>
    <property type="match status" value="1"/>
</dbReference>
<dbReference type="Pfam" id="PF13332">
    <property type="entry name" value="Fil_haemagg_2"/>
    <property type="match status" value="4"/>
</dbReference>
<dbReference type="InterPro" id="IPR025157">
    <property type="entry name" value="Hemagglutinin_rpt"/>
</dbReference>
<reference evidence="3" key="1">
    <citation type="submission" date="2017-09" db="EMBL/GenBank/DDBJ databases">
        <title>FDA dAtabase for Regulatory Grade micrObial Sequences (FDA-ARGOS): Supporting development and validation of Infectious Disease Dx tests.</title>
        <authorList>
            <person name="Minogue T."/>
            <person name="Wolcott M."/>
            <person name="Wasieloski L."/>
            <person name="Aguilar W."/>
            <person name="Moore D."/>
            <person name="Tallon L."/>
            <person name="Sadzewicz L."/>
            <person name="Ott S."/>
            <person name="Zhao X."/>
            <person name="Nagaraj S."/>
            <person name="Vavikolanu K."/>
            <person name="Aluvathingal J."/>
            <person name="Nadendla S."/>
            <person name="Sichtig H."/>
        </authorList>
    </citation>
    <scope>NUCLEOTIDE SEQUENCE [LARGE SCALE GENOMIC DNA]</scope>
    <source>
        <strain evidence="3">FDAARGOS_390</strain>
    </source>
</reference>
<dbReference type="InterPro" id="IPR008638">
    <property type="entry name" value="FhaB/CdiA-like_TPS"/>
</dbReference>
<dbReference type="SMART" id="SM00912">
    <property type="entry name" value="Haemagg_act"/>
    <property type="match status" value="1"/>
</dbReference>
<dbReference type="InterPro" id="IPR012334">
    <property type="entry name" value="Pectin_lyas_fold"/>
</dbReference>
<dbReference type="Proteomes" id="UP000220629">
    <property type="component" value="Unassembled WGS sequence"/>
</dbReference>
<dbReference type="NCBIfam" id="TIGR01901">
    <property type="entry name" value="adhes_NPXG"/>
    <property type="match status" value="1"/>
</dbReference>
<dbReference type="Pfam" id="PF05860">
    <property type="entry name" value="TPS"/>
    <property type="match status" value="1"/>
</dbReference>
<dbReference type="SUPFAM" id="SSF51126">
    <property type="entry name" value="Pectin lyase-like"/>
    <property type="match status" value="1"/>
</dbReference>
<dbReference type="EMBL" id="PDDY01000004">
    <property type="protein sequence ID" value="PEH39098.1"/>
    <property type="molecule type" value="Genomic_DNA"/>
</dbReference>
<protein>
    <submittedName>
        <fullName evidence="2">Cell surface protein</fullName>
    </submittedName>
</protein>
<dbReference type="Pfam" id="PF05594">
    <property type="entry name" value="Fil_haemagg"/>
    <property type="match status" value="6"/>
</dbReference>
<dbReference type="InterPro" id="IPR008619">
    <property type="entry name" value="Filamentous_hemagglutn_rpt"/>
</dbReference>
<accession>A0A2A7S6C9</accession>
<evidence type="ECO:0000313" key="3">
    <source>
        <dbReference type="Proteomes" id="UP000220629"/>
    </source>
</evidence>
<sequence>MFVAVEETVHAPGRGNEGKSVVAARVPHLVARFALRQVAFAAWLAAGATPLTGKAQVAGSGAHAPSVIQTPNGLPQVNINKPGGGGVSLNTYSRFDVQKPGVIVNNSAVMTNTQQAGYINGNPNFGANDAARIIVNQVNSNNPSQLRGFIEIAGQRAEMIMSNPSGLVVDGGGFINTSRAILTTGTPNLNADGSLAGFNVTRGLIAVRGAGLDATNVDQVDLISRAIEANAAIHASTLNVVTGANRVDHDLLRATRIQGEGAAPAVAIDVGQLGGMYGNRIFLVGTEGGVGVRNAGTIAADAMGLTLNTDGRLTQAGKLSSLGNLVVSAVAGMENSGTTYAGQSASLDTGADVANAGALAAQHGVELRAGTLNSTGMLGSGVNGDGAVTQAGDLEVTTVGQLTATGLNIAGGKFSATGAGVNLAGGTTAAAGELSLRATTGDVNLANGTTSAQGAATAKAAGTIANDHGVLTSSGSATLSGGTVSNQGGSVSSKGLLSVTAAEQIANQTGTLVSAGTMVLHGGKLANNQGTIRSEGHAIVEGATIDNTAGRIISLNADGLRLNTTGLLTNAAGAAGIGAQGGVITGNGDVTIQAASIRNTQGGQLSGANLQVLGTSLDNSGGRIGSVQDTNGDVYVTMNGAIANTGGQIGSNRDLTVKAATLQDGGAYKAARDAALSMQGDFSTTPDFQLNAGRNLVFTLSGTFSNGASIQAVNEVSIDAGNIVNRGTMMAGGLLRAQSADLVNSGSIVGGSTSINATGTASNLGPSALIGASDSQGTLEILAPDIENRDDSTATDATATAAILGMGTLVLAGGKDAASHYTNAALVNNSSALIQSGGDMQLHADKLVNKRRVMSTSTGSIDPATLAQFGIQIKGQTGQINVKDPNNIGGVYTEPPHEGHWNSDYHFTTYYADSATATTVAGLSPAAQIVSGGNIDASRSGTLRNYWSSITAVGNLQMPRYYDADGWAASGQQAPGVTVSYSGQYHYNNYNNQEHDWQLPFGNAPFVTRHPGGYTQAAPGSFKDYSLPDYRSTLGANGAISGTGVSVHNTAANASLPPLGLLPGQAVQGLTFGEVSGNVSVPKTFGGTVAGQVEGIGAQGVGSIGKPMQAVDPIVASAMAQNVLSNLATPPGGLYKPNPSPNASYVVETNPAFTNQRNFISSDYFFSQIGVDLTHIPKRLGDGFHEQQLVRDEVMALTGKALLGPYTDLQTMYRSLMAAGAGVAKSLDLPIGASLSADQVSKLSGNVIMMETRVVEGQAALVPVVYLARAGQRNVNGPLISATDIDLKDTQDFTNSGTLKADNTLAIQGRQIDDAFGALQSCGLMSLTTTDNVNLISANVKAGSLQLEAGKDLMLDTATATVARVSRDGATSTTTTLGPMARLGVTGDAAITTGGDFRQNAGELSVGGNLGMNVGGGWDLGAVQTGEHKIVQRANGVSNTEVNQVTGSVVQVGGQSSVGVGGDLDAKGAQIDLGRGGVIAAKGNVTLGAASATSISNSNSSSRDGHGSAAQMLYTLDQSLTGTQLEGGGAVTIASGKDLSIIGSTVSLDKGNAILIAAGDVNIGATAETHELNSRETHSHGNIVSGAKIASGVDRTATDSQGSTVSADGIHIVSSRDINVAGSNVVGTNDVALQASRNVNITTSQDTTQSSSYYQKRESGLLTNGGLSLTVGSRSGAEQDQNRSVTNNASVIGSSQGNLSIQAGKDAAITGSTLVAGQNVGINAPNVSVNTAYDSYEDAQSQRFSQSGLSVGLGGGLLGLGQSMASTVRQGQQSGDSRLAAVQAVAAVGQTYRSRGGLEDAVGALSGGNLSEAAKGVQVQLGIGSSHSSNNATTSITHAKGSSIIGNGDVSITARGSPDADGNAQAGTGNIALTGTSLLGKDVTLDANNAILLQSARSTEQGSSSNSSTGWNAGIAIGVGKSTGISVFANGSNAHGRGNGDSVTQTNTTVAASNTLTMKSGGDTALAGAQLSGDKVKADVGGNLTIASLQDTSSYGNNQHNAGGSGGFTLGPGGGGSIDASIGHTSIDSNYASVNQQTGIVAGKQGFDVEVAGHTQLNGAQIASVAPADHNTLTTNTLGFSDIQNRMSYSGSSEGISLSGGPSFAQTGDSASGVTHAAVSPAKIVVKSDQQNGTDSTAGLSRDTANANETVQSTFNLREVQNNLAFAHAFGKVATFALAEAATKLADSSPEMKTLFGEGGAGRDAMHAAVAAIGAALSGGNVGGAVAGSLAGDVLQSLAQPIVDQTVSQLPLSAQSAARNALNEIVATAGGAVGGALAGRGTSGALAGAGSAIGNEVYNRQLHEGNRADEKTLAKQLAVKSEGKYTQQQIEDQMRIMGGLIGGDRESGTPETLVGTMPTDSGAKWLYAGTTDDGKQILTQITVKPNAELQSYILANSAWAQDDVPSIMYDGAGKKSFGFEVTGPFTKFDPLDANYVKDTTADAAEAISVNAGRVSAAAGAAAAVPGPHSVAAVGLSVGAATVSLGASGVLQLVNPQPWGLGFDGFVDLAVFYESDRYPLAGPIFTEIGELIKNSAWANQIKTHLMESGGE</sequence>
<dbReference type="InterPro" id="IPR010069">
    <property type="entry name" value="CdiA_FHA1_rpt"/>
</dbReference>
<name>A0A2A7S6C9_BURGA</name>
<feature type="domain" description="Filamentous haemagglutinin FhaB/tRNA nuclease CdiA-like TPS" evidence="1">
    <location>
        <begin position="71"/>
        <end position="192"/>
    </location>
</feature>
<dbReference type="NCBIfam" id="TIGR01731">
    <property type="entry name" value="fil_hemag_20aa"/>
    <property type="match status" value="8"/>
</dbReference>
<organism evidence="2 3">
    <name type="scientific">Burkholderia gladioli</name>
    <name type="common">Pseudomonas marginata</name>
    <name type="synonym">Phytomonas marginata</name>
    <dbReference type="NCBI Taxonomy" id="28095"/>
    <lineage>
        <taxon>Bacteria</taxon>
        <taxon>Pseudomonadati</taxon>
        <taxon>Pseudomonadota</taxon>
        <taxon>Betaproteobacteria</taxon>
        <taxon>Burkholderiales</taxon>
        <taxon>Burkholderiaceae</taxon>
        <taxon>Burkholderia</taxon>
    </lineage>
</organism>
<proteinExistence type="predicted"/>
<evidence type="ECO:0000313" key="2">
    <source>
        <dbReference type="EMBL" id="PEH39098.1"/>
    </source>
</evidence>
<dbReference type="GO" id="GO:0003824">
    <property type="term" value="F:catalytic activity"/>
    <property type="evidence" value="ECO:0007669"/>
    <property type="project" value="UniProtKB-ARBA"/>
</dbReference>